<name>A0A6A7C6G1_9PEZI</name>
<gene>
    <name evidence="4" type="ORF">K470DRAFT_255477</name>
</gene>
<evidence type="ECO:0000259" key="3">
    <source>
        <dbReference type="Pfam" id="PF20416"/>
    </source>
</evidence>
<dbReference type="InterPro" id="IPR046523">
    <property type="entry name" value="UTP20_dom"/>
</dbReference>
<feature type="domain" description="U3 small nucleolar RNA-associated protein 20 N-terminal" evidence="2">
    <location>
        <begin position="869"/>
        <end position="1415"/>
    </location>
</feature>
<feature type="compositionally biased region" description="Basic and acidic residues" evidence="1">
    <location>
        <begin position="2417"/>
        <end position="2442"/>
    </location>
</feature>
<dbReference type="Proteomes" id="UP000799421">
    <property type="component" value="Unassembled WGS sequence"/>
</dbReference>
<dbReference type="Pfam" id="PF07539">
    <property type="entry name" value="UTP20_N"/>
    <property type="match status" value="1"/>
</dbReference>
<reference evidence="4" key="1">
    <citation type="journal article" date="2020" name="Stud. Mycol.">
        <title>101 Dothideomycetes genomes: a test case for predicting lifestyles and emergence of pathogens.</title>
        <authorList>
            <person name="Haridas S."/>
            <person name="Albert R."/>
            <person name="Binder M."/>
            <person name="Bloem J."/>
            <person name="Labutti K."/>
            <person name="Salamov A."/>
            <person name="Andreopoulos B."/>
            <person name="Baker S."/>
            <person name="Barry K."/>
            <person name="Bills G."/>
            <person name="Bluhm B."/>
            <person name="Cannon C."/>
            <person name="Castanera R."/>
            <person name="Culley D."/>
            <person name="Daum C."/>
            <person name="Ezra D."/>
            <person name="Gonzalez J."/>
            <person name="Henrissat B."/>
            <person name="Kuo A."/>
            <person name="Liang C."/>
            <person name="Lipzen A."/>
            <person name="Lutzoni F."/>
            <person name="Magnuson J."/>
            <person name="Mondo S."/>
            <person name="Nolan M."/>
            <person name="Ohm R."/>
            <person name="Pangilinan J."/>
            <person name="Park H.-J."/>
            <person name="Ramirez L."/>
            <person name="Alfaro M."/>
            <person name="Sun H."/>
            <person name="Tritt A."/>
            <person name="Yoshinaga Y."/>
            <person name="Zwiers L.-H."/>
            <person name="Turgeon B."/>
            <person name="Goodwin S."/>
            <person name="Spatafora J."/>
            <person name="Crous P."/>
            <person name="Grigoriev I."/>
        </authorList>
    </citation>
    <scope>NUCLEOTIDE SEQUENCE</scope>
    <source>
        <strain evidence="4">CBS 480.64</strain>
    </source>
</reference>
<dbReference type="GO" id="GO:0030686">
    <property type="term" value="C:90S preribosome"/>
    <property type="evidence" value="ECO:0007669"/>
    <property type="project" value="TreeGrafter"/>
</dbReference>
<feature type="region of interest" description="Disordered" evidence="1">
    <location>
        <begin position="1"/>
        <end position="26"/>
    </location>
</feature>
<evidence type="ECO:0000259" key="2">
    <source>
        <dbReference type="Pfam" id="PF07539"/>
    </source>
</evidence>
<evidence type="ECO:0000313" key="4">
    <source>
        <dbReference type="EMBL" id="KAF2862963.1"/>
    </source>
</evidence>
<dbReference type="PANTHER" id="PTHR17695:SF11">
    <property type="entry name" value="SMALL SUBUNIT PROCESSOME COMPONENT 20 HOMOLOG"/>
    <property type="match status" value="1"/>
</dbReference>
<dbReference type="Gene3D" id="1.25.10.10">
    <property type="entry name" value="Leucine-rich Repeat Variant"/>
    <property type="match status" value="1"/>
</dbReference>
<feature type="compositionally biased region" description="Basic and acidic residues" evidence="1">
    <location>
        <begin position="2449"/>
        <end position="2461"/>
    </location>
</feature>
<feature type="domain" description="U3 small nucleolar RNA-associated protein 20" evidence="3">
    <location>
        <begin position="1587"/>
        <end position="1804"/>
    </location>
</feature>
<dbReference type="InterPro" id="IPR016024">
    <property type="entry name" value="ARM-type_fold"/>
</dbReference>
<feature type="region of interest" description="Disordered" evidence="1">
    <location>
        <begin position="2417"/>
        <end position="2468"/>
    </location>
</feature>
<dbReference type="InterPro" id="IPR052575">
    <property type="entry name" value="SSU_processome_comp_20"/>
</dbReference>
<protein>
    <submittedName>
        <fullName evidence="4">Uncharacterized protein</fullName>
    </submittedName>
</protein>
<dbReference type="OrthoDB" id="360653at2759"/>
<organism evidence="4 5">
    <name type="scientific">Piedraia hortae CBS 480.64</name>
    <dbReference type="NCBI Taxonomy" id="1314780"/>
    <lineage>
        <taxon>Eukaryota</taxon>
        <taxon>Fungi</taxon>
        <taxon>Dikarya</taxon>
        <taxon>Ascomycota</taxon>
        <taxon>Pezizomycotina</taxon>
        <taxon>Dothideomycetes</taxon>
        <taxon>Dothideomycetidae</taxon>
        <taxon>Capnodiales</taxon>
        <taxon>Piedraiaceae</taxon>
        <taxon>Piedraia</taxon>
    </lineage>
</organism>
<dbReference type="InterPro" id="IPR011989">
    <property type="entry name" value="ARM-like"/>
</dbReference>
<feature type="compositionally biased region" description="Basic residues" evidence="1">
    <location>
        <begin position="1"/>
        <end position="17"/>
    </location>
</feature>
<dbReference type="Pfam" id="PF20416">
    <property type="entry name" value="UTP20"/>
    <property type="match status" value="1"/>
</dbReference>
<evidence type="ECO:0000256" key="1">
    <source>
        <dbReference type="SAM" id="MobiDB-lite"/>
    </source>
</evidence>
<dbReference type="EMBL" id="MU005963">
    <property type="protein sequence ID" value="KAF2862963.1"/>
    <property type="molecule type" value="Genomic_DNA"/>
</dbReference>
<proteinExistence type="predicted"/>
<dbReference type="InterPro" id="IPR011430">
    <property type="entry name" value="UTP20_N"/>
</dbReference>
<sequence length="2468" mass="275223">MKGRSKKVIVKPSKSSRTRNATKTTKNHRFKPFSDHIAGVKIDPLRRARNVRDHGEPEGNMGSYFERSLEEWRDTNLSETFTTFAKRVAPLCKSLPAIVHHEDEIMKLLMEYISQGDELAMEPLLSLMAHFAHDLNARFHQKYYKEAVQTVAQVAAKHHDPAVLEWSFTCLAWLFKYLSRLLVPDLVPLYDIMSPYLGMQMQRPFIVRFAAESMAFLFRKAAARYDRDPQPLDSIISHIFKKSSEMIPGGKDASSERKTAYLVNLHSQGIMTLLVETIKGVQSSIDQRSGVATVNCLLKASKAEIENGSHTAQGIVIGTLTSLIHHTTIETFQPIFEVVKDFINHLVRQDSKESAGQKTFTFAANLLFTMAAVRKGSRISDWKTAVDLIISLMKNSPKVDPELASAQLSALATILTTTSTGVVIDNLDSVEILMEDRWSPYFLRFSDMVTRLLPERYIGIFCPLLMSYVRDHPTIEELGTYLPRLRIGQGCFHHREPLQAELLHRLKALQNGDTSTPLADSVPALYLIRYFSTFSSKTKLELQTCVLAAVERALRSSQDDEFVRFALCFCLDRLLDISGFISWFAQDWKALDLKSLWPQLCAISERYIALPAFWRNLERYVEYYRPEERMNVDLLHNAIVKALAMPSHEIRKAGLAILMHLYAHRPEILTTAHTIEGIPISMESSRLISMHIRNLGPSYTLELDEVMKRAIPAYCFGLLHLQLSSAWEDSCASLSEICRSKEGEEEVMKLVQTWLEGTPGVEERSSRMPVIGMDAKGFQVTSDFECPNLAKVSAMREQVFGEPRGGYPSSEEMIEDSVVAAPVITPASRGQALRVLSRIPHIAEKRSRVLVPVLLRWASIEDAESEEERWSRKDQKAMLAIFAKFTNPRTLFKANEVYRALLKLCANGDVEIQRSALQAILSWKDAGVAPYQEHMVNLLDGAKFREEISVFLVGSSEGDDGIRAEDQAKLMPILLPLLYGRAVAGSKHGHGADRRAIFMALSRFDEGVLEKFINIAIPDQGMGTLRKQLGMLNMFSDLLGVMGSKLESCAPKMLHAILPCIVNAEHELNTNFPTDASLLRSIRQTGFQCLFRIYGSMEASFPDEAALITQELIKPRLPKFAAENAHSISGILRLFAAWTSSSPSASYLNPDILSAIADLLCEPSAKDDVRVFILQNLLDPLLHNAPETLNSHISDFAASISFLLKCEPAKDVLNASVHSFPLLAAQIQDVNEAISVLQICTSLLIKPSREVSPSAKADILRTLLPLLELEGIQNACGSLFESICGLFSRLSSLESRALLSQVLATLFRNNNTMQISVEICLDLNAQDGTKLNTPNFQLNERGFARISREWRGFTLIQWKPIVHNLLFFLRDTEEAMTRQEAALALSHFLEAEGEGYRDFVAETIMPSIARGVSAQSEVVRNEHVQLLGRVVWRFSDWGAIKDMLPLTVENDDEASVFTNILHIQTHRRLRALRRLADAAEKISSGNVAKFWLPLVENFVFDPAEGDSGRTLADQSVITIGALGASLNWQVFRATFRRYIGFISKMEMEKVVLRVIGALVDAMPKGDRSRVVTEEFLPPLLAYVHHTDESTVDRRMPVAVSIVKLMLLLPEDEVETRLTPLLTDVCQVLRSKAQEARDEARKTLATILSLLGPAYLTFVVRELKRALQRGYQLHVLSFTVHSLLVKLCETCQPGDLDPCLSDLMSIVMDDIFGTVGQEKDAEEYKSAKLEVKAGKSFNTIELLAKFTPVGKLWLLVKPICALLGEKLDSRMLNKIDEVLSRLRKGIDQNAVAGTRDILVFSHEIIRGAYNETSSRAQKEPDAKARRFLIKQPAKSTPTTTSSQQHKLVAFALNLIQKTTRRHPALLTASNMSAFLPVVGDALVEGHEDVKIASMKLLSTLLLLPLPELEPALPVYASEAVATILGSPSMSSPSARAGLELLTSLLREKSYTLPPKKLAQILKTLSTSLDSPDDQGMVYKFLRTVLSRKIVTPEVYECMDTVGEVAIVNPDAEIRASARSVYTIFILNYPMGSERWKKCIAFLTTNLSYNHASGRISVMEVMHTLLGKLSGEEIDKLAFTLFVSLQLTHNGDSEEVCRDMAGALIGKVYTLTGRKSELLDTMREWMGSDNTAVRNAAVKTWMALLRTVEVPIQEVKELRHKLEGVLSRDGDATALETLIVLVETYPEIAFAREAAPLWKQLPEWFAEGTTLAARLTILYLSHFARRGCDLAALPLSQGGLEITEGEMRMYAEKGLLALPSTDSSESETVHQLIVFLGKIFSLNGIGVEEPLLLPLGRVLVDETVTVSTKEAAGTTFRDVVKASQRAINLGGKDAPQTEQDAPQAESETDNLTGSEGVNLSDGAALLRPLLALTSPVAALPGSYKPIVALAHEILDLLRTKATGGAEGFNNAMRIATAQARERRDERRQKRRIEAVTDPVKVGELKRRKREREKNKKREKNERGRGRRRGY</sequence>
<dbReference type="PANTHER" id="PTHR17695">
    <property type="entry name" value="SMALL SUBUNIT PROCESSOME COMPONENT 20 HOMOLOG"/>
    <property type="match status" value="1"/>
</dbReference>
<feature type="region of interest" description="Disordered" evidence="1">
    <location>
        <begin position="2326"/>
        <end position="2354"/>
    </location>
</feature>
<keyword evidence="5" id="KW-1185">Reference proteome</keyword>
<accession>A0A6A7C6G1</accession>
<evidence type="ECO:0000313" key="5">
    <source>
        <dbReference type="Proteomes" id="UP000799421"/>
    </source>
</evidence>
<dbReference type="GO" id="GO:0032040">
    <property type="term" value="C:small-subunit processome"/>
    <property type="evidence" value="ECO:0007669"/>
    <property type="project" value="TreeGrafter"/>
</dbReference>
<dbReference type="SUPFAM" id="SSF48371">
    <property type="entry name" value="ARM repeat"/>
    <property type="match status" value="3"/>
</dbReference>